<evidence type="ECO:0000313" key="2">
    <source>
        <dbReference type="EMBL" id="MCA9755510.1"/>
    </source>
</evidence>
<gene>
    <name evidence="2" type="ORF">KDA27_06890</name>
</gene>
<keyword evidence="1" id="KW-1133">Transmembrane helix</keyword>
<evidence type="ECO:0000256" key="1">
    <source>
        <dbReference type="SAM" id="Phobius"/>
    </source>
</evidence>
<dbReference type="EMBL" id="JAGQHS010000024">
    <property type="protein sequence ID" value="MCA9755510.1"/>
    <property type="molecule type" value="Genomic_DNA"/>
</dbReference>
<feature type="transmembrane region" description="Helical" evidence="1">
    <location>
        <begin position="52"/>
        <end position="73"/>
    </location>
</feature>
<feature type="transmembrane region" description="Helical" evidence="1">
    <location>
        <begin position="27"/>
        <end position="45"/>
    </location>
</feature>
<reference evidence="2" key="2">
    <citation type="journal article" date="2021" name="Microbiome">
        <title>Successional dynamics and alternative stable states in a saline activated sludge microbial community over 9 years.</title>
        <authorList>
            <person name="Wang Y."/>
            <person name="Ye J."/>
            <person name="Ju F."/>
            <person name="Liu L."/>
            <person name="Boyd J.A."/>
            <person name="Deng Y."/>
            <person name="Parks D.H."/>
            <person name="Jiang X."/>
            <person name="Yin X."/>
            <person name="Woodcroft B.J."/>
            <person name="Tyson G.W."/>
            <person name="Hugenholtz P."/>
            <person name="Polz M.F."/>
            <person name="Zhang T."/>
        </authorList>
    </citation>
    <scope>NUCLEOTIDE SEQUENCE</scope>
    <source>
        <strain evidence="2">HKST-UBA02</strain>
    </source>
</reference>
<evidence type="ECO:0000313" key="3">
    <source>
        <dbReference type="Proteomes" id="UP000739538"/>
    </source>
</evidence>
<organism evidence="2 3">
    <name type="scientific">Eiseniibacteriota bacterium</name>
    <dbReference type="NCBI Taxonomy" id="2212470"/>
    <lineage>
        <taxon>Bacteria</taxon>
        <taxon>Candidatus Eiseniibacteriota</taxon>
    </lineage>
</organism>
<proteinExistence type="predicted"/>
<keyword evidence="1" id="KW-0812">Transmembrane</keyword>
<comment type="caution">
    <text evidence="2">The sequence shown here is derived from an EMBL/GenBank/DDBJ whole genome shotgun (WGS) entry which is preliminary data.</text>
</comment>
<reference evidence="2" key="1">
    <citation type="submission" date="2020-04" db="EMBL/GenBank/DDBJ databases">
        <authorList>
            <person name="Zhang T."/>
        </authorList>
    </citation>
    <scope>NUCLEOTIDE SEQUENCE</scope>
    <source>
        <strain evidence="2">HKST-UBA02</strain>
    </source>
</reference>
<name>A0A956SCL9_UNCEI</name>
<sequence length="128" mass="14021">MLVLQLLPVSLSLLVLGAHFYRTGNLLLVAPLPILLALLFVRKPWAARILQGALLIGAVEWVRTLVILADYRAGVGLPYVRLVVILAAVALVCLLSSLVFRSRRVRRWYRIGQPSAADGQAERGPAES</sequence>
<dbReference type="Proteomes" id="UP000739538">
    <property type="component" value="Unassembled WGS sequence"/>
</dbReference>
<keyword evidence="1" id="KW-0472">Membrane</keyword>
<accession>A0A956SCL9</accession>
<feature type="transmembrane region" description="Helical" evidence="1">
    <location>
        <begin position="79"/>
        <end position="100"/>
    </location>
</feature>
<dbReference type="AlphaFoldDB" id="A0A956SCL9"/>
<protein>
    <submittedName>
        <fullName evidence="2">Uncharacterized protein</fullName>
    </submittedName>
</protein>